<dbReference type="EMBL" id="CP034669">
    <property type="protein sequence ID" value="QAT83342.1"/>
    <property type="molecule type" value="Genomic_DNA"/>
</dbReference>
<gene>
    <name evidence="2" type="ORF">EJ065_1744</name>
</gene>
<keyword evidence="1" id="KW-0732">Signal</keyword>
<proteinExistence type="predicted"/>
<evidence type="ECO:0000313" key="2">
    <source>
        <dbReference type="EMBL" id="QAT83342.1"/>
    </source>
</evidence>
<feature type="chain" id="PRO_5019515226" description="Lipoprotein" evidence="1">
    <location>
        <begin position="27"/>
        <end position="89"/>
    </location>
</feature>
<evidence type="ECO:0000256" key="1">
    <source>
        <dbReference type="SAM" id="SignalP"/>
    </source>
</evidence>
<evidence type="ECO:0000313" key="3">
    <source>
        <dbReference type="Proteomes" id="UP000288758"/>
    </source>
</evidence>
<name>A0A410RN54_CORCK</name>
<evidence type="ECO:0008006" key="4">
    <source>
        <dbReference type="Google" id="ProtNLM"/>
    </source>
</evidence>
<dbReference type="AlphaFoldDB" id="A0A410RN54"/>
<sequence>MLRTLVSGVALSFAFVVGMAVSSSQLAPGEVVTNDEAVLVSTAPSSAVPDETTDESSRLLGCCTGDGLFCTNTAACQARGAGTCGAPCN</sequence>
<dbReference type="Proteomes" id="UP000288758">
    <property type="component" value="Chromosome"/>
</dbReference>
<accession>A0A410RN54</accession>
<feature type="signal peptide" evidence="1">
    <location>
        <begin position="1"/>
        <end position="26"/>
    </location>
</feature>
<protein>
    <recommendedName>
        <fullName evidence="4">Lipoprotein</fullName>
    </recommendedName>
</protein>
<organism evidence="2 3">
    <name type="scientific">Corallococcus coralloides</name>
    <name type="common">Myxococcus coralloides</name>
    <dbReference type="NCBI Taxonomy" id="184914"/>
    <lineage>
        <taxon>Bacteria</taxon>
        <taxon>Pseudomonadati</taxon>
        <taxon>Myxococcota</taxon>
        <taxon>Myxococcia</taxon>
        <taxon>Myxococcales</taxon>
        <taxon>Cystobacterineae</taxon>
        <taxon>Myxococcaceae</taxon>
        <taxon>Corallococcus</taxon>
    </lineage>
</organism>
<reference evidence="2 3" key="1">
    <citation type="submission" date="2018-12" db="EMBL/GenBank/DDBJ databases">
        <title>Complete Genome Sequence of the Corallopyronin A producing Myxobacterium Corallococcus coralloides B035.</title>
        <authorList>
            <person name="Bouhired S.M."/>
            <person name="Rupp O."/>
            <person name="Blom J."/>
            <person name="Schaeberle T.F."/>
            <person name="Kehraus S."/>
            <person name="Schiefer A."/>
            <person name="Pfarr K."/>
            <person name="Goesmann A."/>
            <person name="Hoerauf A."/>
            <person name="Koenig G.M."/>
        </authorList>
    </citation>
    <scope>NUCLEOTIDE SEQUENCE [LARGE SCALE GENOMIC DNA]</scope>
    <source>
        <strain evidence="2 3">B035</strain>
    </source>
</reference>